<dbReference type="Proteomes" id="UP001597541">
    <property type="component" value="Unassembled WGS sequence"/>
</dbReference>
<dbReference type="InterPro" id="IPR050490">
    <property type="entry name" value="Bact_solute-bd_prot1"/>
</dbReference>
<feature type="signal peptide" evidence="5">
    <location>
        <begin position="1"/>
        <end position="20"/>
    </location>
</feature>
<dbReference type="Pfam" id="PF01547">
    <property type="entry name" value="SBP_bac_1"/>
    <property type="match status" value="1"/>
</dbReference>
<comment type="caution">
    <text evidence="6">The sequence shown here is derived from an EMBL/GenBank/DDBJ whole genome shotgun (WGS) entry which is preliminary data.</text>
</comment>
<dbReference type="EMBL" id="JBHUME010000002">
    <property type="protein sequence ID" value="MFD2611469.1"/>
    <property type="molecule type" value="Genomic_DNA"/>
</dbReference>
<protein>
    <submittedName>
        <fullName evidence="6">ABC transporter substrate-binding protein</fullName>
    </submittedName>
</protein>
<dbReference type="SUPFAM" id="SSF53850">
    <property type="entry name" value="Periplasmic binding protein-like II"/>
    <property type="match status" value="1"/>
</dbReference>
<name>A0ABW5P8N3_9BACL</name>
<evidence type="ECO:0000313" key="6">
    <source>
        <dbReference type="EMBL" id="MFD2611469.1"/>
    </source>
</evidence>
<feature type="chain" id="PRO_5046912884" evidence="5">
    <location>
        <begin position="21"/>
        <end position="440"/>
    </location>
</feature>
<dbReference type="Gene3D" id="3.40.190.10">
    <property type="entry name" value="Periplasmic binding protein-like II"/>
    <property type="match status" value="1"/>
</dbReference>
<evidence type="ECO:0000256" key="1">
    <source>
        <dbReference type="ARBA" id="ARBA00004196"/>
    </source>
</evidence>
<keyword evidence="4 5" id="KW-0732">Signal</keyword>
<evidence type="ECO:0000256" key="2">
    <source>
        <dbReference type="ARBA" id="ARBA00008520"/>
    </source>
</evidence>
<evidence type="ECO:0000256" key="5">
    <source>
        <dbReference type="SAM" id="SignalP"/>
    </source>
</evidence>
<evidence type="ECO:0000256" key="3">
    <source>
        <dbReference type="ARBA" id="ARBA00022448"/>
    </source>
</evidence>
<dbReference type="CDD" id="cd13585">
    <property type="entry name" value="PBP2_TMBP_like"/>
    <property type="match status" value="1"/>
</dbReference>
<gene>
    <name evidence="6" type="ORF">ACFSUF_03420</name>
</gene>
<evidence type="ECO:0000313" key="7">
    <source>
        <dbReference type="Proteomes" id="UP001597541"/>
    </source>
</evidence>
<comment type="subcellular location">
    <subcellularLocation>
        <location evidence="1">Cell envelope</location>
    </subcellularLocation>
</comment>
<proteinExistence type="inferred from homology"/>
<dbReference type="PROSITE" id="PS51257">
    <property type="entry name" value="PROKAR_LIPOPROTEIN"/>
    <property type="match status" value="1"/>
</dbReference>
<dbReference type="RefSeq" id="WP_377600103.1">
    <property type="nucleotide sequence ID" value="NZ_JBHUME010000002.1"/>
</dbReference>
<comment type="similarity">
    <text evidence="2">Belongs to the bacterial solute-binding protein 1 family.</text>
</comment>
<organism evidence="6 7">
    <name type="scientific">Paenibacillus gansuensis</name>
    <dbReference type="NCBI Taxonomy" id="306542"/>
    <lineage>
        <taxon>Bacteria</taxon>
        <taxon>Bacillati</taxon>
        <taxon>Bacillota</taxon>
        <taxon>Bacilli</taxon>
        <taxon>Bacillales</taxon>
        <taxon>Paenibacillaceae</taxon>
        <taxon>Paenibacillus</taxon>
    </lineage>
</organism>
<keyword evidence="7" id="KW-1185">Reference proteome</keyword>
<dbReference type="InterPro" id="IPR006059">
    <property type="entry name" value="SBP"/>
</dbReference>
<keyword evidence="3" id="KW-0813">Transport</keyword>
<sequence>MKKRIAALLLSSLLIIMVFAGCSTGGNESGNGGSSKDVVKLRMSLITAGPDELKAWQAMVDAFNKKDPKIQVEIQQVPGTWDDYTKKMTAELAAGSPPDIGRMGVAYVPMFSSKGQLENLYERANETLQLDEYYDVAFQQYMKNDQMYGVPVGIYTLGMYYNKDLFDKAGVAYPPSDWNKAWTWEQFRDAAAKITSGKGGGKTYGTYINLFPERSMQYLWSNGGGIINEDRTQQIVNTPETKEALAFLQGMIKDGYSPTPAETKTLPPNDLFMTGRLGMLVEGPWMMPSFSTIKNFKWGVAPIARPDASKKAITPNYIDSYVVFKGSKHVDEAWKAIQFFIGEEAGNILVDRNALGIPVKKSVVEARKSTMFSTLTPEEKEVWFQSIDFSKEVPFTTNWSEMMNATMKKFDLIGLQQEDAEKAADELAPELEKLIKEQKK</sequence>
<evidence type="ECO:0000256" key="4">
    <source>
        <dbReference type="ARBA" id="ARBA00022729"/>
    </source>
</evidence>
<dbReference type="PANTHER" id="PTHR43649:SF31">
    <property type="entry name" value="SN-GLYCEROL-3-PHOSPHATE-BINDING PERIPLASMIC PROTEIN UGPB"/>
    <property type="match status" value="1"/>
</dbReference>
<accession>A0ABW5P8N3</accession>
<reference evidence="7" key="1">
    <citation type="journal article" date="2019" name="Int. J. Syst. Evol. Microbiol.">
        <title>The Global Catalogue of Microorganisms (GCM) 10K type strain sequencing project: providing services to taxonomists for standard genome sequencing and annotation.</title>
        <authorList>
            <consortium name="The Broad Institute Genomics Platform"/>
            <consortium name="The Broad Institute Genome Sequencing Center for Infectious Disease"/>
            <person name="Wu L."/>
            <person name="Ma J."/>
        </authorList>
    </citation>
    <scope>NUCLEOTIDE SEQUENCE [LARGE SCALE GENOMIC DNA]</scope>
    <source>
        <strain evidence="7">KCTC 3950</strain>
    </source>
</reference>
<dbReference type="PANTHER" id="PTHR43649">
    <property type="entry name" value="ARABINOSE-BINDING PROTEIN-RELATED"/>
    <property type="match status" value="1"/>
</dbReference>